<evidence type="ECO:0000313" key="3">
    <source>
        <dbReference type="Proteomes" id="UP000294933"/>
    </source>
</evidence>
<dbReference type="Proteomes" id="UP000294933">
    <property type="component" value="Unassembled WGS sequence"/>
</dbReference>
<gene>
    <name evidence="2" type="ORF">BD410DRAFT_535933</name>
</gene>
<reference evidence="2 3" key="1">
    <citation type="submission" date="2018-06" db="EMBL/GenBank/DDBJ databases">
        <title>A transcriptomic atlas of mushroom development highlights an independent origin of complex multicellularity.</title>
        <authorList>
            <consortium name="DOE Joint Genome Institute"/>
            <person name="Krizsan K."/>
            <person name="Almasi E."/>
            <person name="Merenyi Z."/>
            <person name="Sahu N."/>
            <person name="Viragh M."/>
            <person name="Koszo T."/>
            <person name="Mondo S."/>
            <person name="Kiss B."/>
            <person name="Balint B."/>
            <person name="Kues U."/>
            <person name="Barry K."/>
            <person name="Hegedus J.C."/>
            <person name="Henrissat B."/>
            <person name="Johnson J."/>
            <person name="Lipzen A."/>
            <person name="Ohm R."/>
            <person name="Nagy I."/>
            <person name="Pangilinan J."/>
            <person name="Yan J."/>
            <person name="Xiong Y."/>
            <person name="Grigoriev I.V."/>
            <person name="Hibbett D.S."/>
            <person name="Nagy L.G."/>
        </authorList>
    </citation>
    <scope>NUCLEOTIDE SEQUENCE [LARGE SCALE GENOMIC DNA]</scope>
    <source>
        <strain evidence="2 3">SZMC22713</strain>
    </source>
</reference>
<sequence length="142" mass="15984">MEHGTLALIRRRENRANPITEPGAGTSLPFSRLQTHIHLMCLLRLSFIGADVCSFSNLLLARAECLPNVLWAGPRHYSTVRCARACIIYVLQLGFLLFLVSYGGNMFKSKHRLAHSWAHSGAYQTKEAEMIGASEQREWGNR</sequence>
<keyword evidence="1" id="KW-0472">Membrane</keyword>
<feature type="transmembrane region" description="Helical" evidence="1">
    <location>
        <begin position="82"/>
        <end position="103"/>
    </location>
</feature>
<keyword evidence="1" id="KW-0812">Transmembrane</keyword>
<accession>A0A4Y7PTN6</accession>
<dbReference type="VEuPathDB" id="FungiDB:BD410DRAFT_535933"/>
<dbReference type="AlphaFoldDB" id="A0A4Y7PTN6"/>
<dbReference type="EMBL" id="ML170215">
    <property type="protein sequence ID" value="TDL17890.1"/>
    <property type="molecule type" value="Genomic_DNA"/>
</dbReference>
<name>A0A4Y7PTN6_9AGAM</name>
<keyword evidence="1" id="KW-1133">Transmembrane helix</keyword>
<evidence type="ECO:0000256" key="1">
    <source>
        <dbReference type="SAM" id="Phobius"/>
    </source>
</evidence>
<proteinExistence type="predicted"/>
<organism evidence="2 3">
    <name type="scientific">Rickenella mellea</name>
    <dbReference type="NCBI Taxonomy" id="50990"/>
    <lineage>
        <taxon>Eukaryota</taxon>
        <taxon>Fungi</taxon>
        <taxon>Dikarya</taxon>
        <taxon>Basidiomycota</taxon>
        <taxon>Agaricomycotina</taxon>
        <taxon>Agaricomycetes</taxon>
        <taxon>Hymenochaetales</taxon>
        <taxon>Rickenellaceae</taxon>
        <taxon>Rickenella</taxon>
    </lineage>
</organism>
<keyword evidence="3" id="KW-1185">Reference proteome</keyword>
<evidence type="ECO:0000313" key="2">
    <source>
        <dbReference type="EMBL" id="TDL17890.1"/>
    </source>
</evidence>
<protein>
    <submittedName>
        <fullName evidence="2">Uncharacterized protein</fullName>
    </submittedName>
</protein>